<evidence type="ECO:0000256" key="5">
    <source>
        <dbReference type="ARBA" id="ARBA00022741"/>
    </source>
</evidence>
<dbReference type="InterPro" id="IPR043519">
    <property type="entry name" value="NT_sf"/>
</dbReference>
<keyword evidence="7" id="KW-0460">Magnesium</keyword>
<protein>
    <submittedName>
        <fullName evidence="9">Nucleotidyltransferase domain-containing protein</fullName>
    </submittedName>
</protein>
<dbReference type="Proteomes" id="UP001464555">
    <property type="component" value="Unassembled WGS sequence"/>
</dbReference>
<dbReference type="EMBL" id="JBBYHR010000004">
    <property type="protein sequence ID" value="MEL1244236.1"/>
    <property type="molecule type" value="Genomic_DNA"/>
</dbReference>
<comment type="cofactor">
    <cofactor evidence="1">
        <name>Mg(2+)</name>
        <dbReference type="ChEBI" id="CHEBI:18420"/>
    </cofactor>
</comment>
<evidence type="ECO:0000256" key="1">
    <source>
        <dbReference type="ARBA" id="ARBA00001946"/>
    </source>
</evidence>
<comment type="caution">
    <text evidence="9">The sequence shown here is derived from an EMBL/GenBank/DDBJ whole genome shotgun (WGS) entry which is preliminary data.</text>
</comment>
<evidence type="ECO:0000259" key="8">
    <source>
        <dbReference type="Pfam" id="PF18765"/>
    </source>
</evidence>
<evidence type="ECO:0000313" key="9">
    <source>
        <dbReference type="EMBL" id="MEL1244236.1"/>
    </source>
</evidence>
<name>A0ABU9HVQ5_9FLAO</name>
<evidence type="ECO:0000256" key="4">
    <source>
        <dbReference type="ARBA" id="ARBA00022723"/>
    </source>
</evidence>
<dbReference type="InterPro" id="IPR041633">
    <property type="entry name" value="Polbeta"/>
</dbReference>
<keyword evidence="10" id="KW-1185">Reference proteome</keyword>
<keyword evidence="3" id="KW-0548">Nucleotidyltransferase</keyword>
<keyword evidence="2" id="KW-0808">Transferase</keyword>
<dbReference type="PANTHER" id="PTHR33571:SF12">
    <property type="entry name" value="BSL3053 PROTEIN"/>
    <property type="match status" value="1"/>
</dbReference>
<gene>
    <name evidence="9" type="ORF">AAEO56_08195</name>
</gene>
<proteinExistence type="predicted"/>
<dbReference type="InterPro" id="IPR052038">
    <property type="entry name" value="Type-VII_TA_antitoxin"/>
</dbReference>
<accession>A0ABU9HVQ5</accession>
<keyword evidence="6" id="KW-0067">ATP-binding</keyword>
<evidence type="ECO:0000313" key="10">
    <source>
        <dbReference type="Proteomes" id="UP001464555"/>
    </source>
</evidence>
<dbReference type="PANTHER" id="PTHR33571">
    <property type="entry name" value="SSL8005 PROTEIN"/>
    <property type="match status" value="1"/>
</dbReference>
<feature type="domain" description="Polymerase beta nucleotidyltransferase" evidence="8">
    <location>
        <begin position="16"/>
        <end position="103"/>
    </location>
</feature>
<dbReference type="RefSeq" id="WP_341696555.1">
    <property type="nucleotide sequence ID" value="NZ_JBBYHR010000004.1"/>
</dbReference>
<evidence type="ECO:0000256" key="6">
    <source>
        <dbReference type="ARBA" id="ARBA00022840"/>
    </source>
</evidence>
<evidence type="ECO:0000256" key="2">
    <source>
        <dbReference type="ARBA" id="ARBA00022679"/>
    </source>
</evidence>
<organism evidence="9 10">
    <name type="scientific">Flavobacterium arundinis</name>
    <dbReference type="NCBI Taxonomy" id="3139143"/>
    <lineage>
        <taxon>Bacteria</taxon>
        <taxon>Pseudomonadati</taxon>
        <taxon>Bacteroidota</taxon>
        <taxon>Flavobacteriia</taxon>
        <taxon>Flavobacteriales</taxon>
        <taxon>Flavobacteriaceae</taxon>
        <taxon>Flavobacterium</taxon>
    </lineage>
</organism>
<evidence type="ECO:0000256" key="7">
    <source>
        <dbReference type="ARBA" id="ARBA00022842"/>
    </source>
</evidence>
<dbReference type="Pfam" id="PF18765">
    <property type="entry name" value="Polbeta"/>
    <property type="match status" value="1"/>
</dbReference>
<dbReference type="SUPFAM" id="SSF81301">
    <property type="entry name" value="Nucleotidyltransferase"/>
    <property type="match status" value="1"/>
</dbReference>
<keyword evidence="5" id="KW-0547">Nucleotide-binding</keyword>
<keyword evidence="4" id="KW-0479">Metal-binding</keyword>
<evidence type="ECO:0000256" key="3">
    <source>
        <dbReference type="ARBA" id="ARBA00022695"/>
    </source>
</evidence>
<sequence>MELPIEIGNKKYYLAALCKKYKVSRLFIFGSAVNGNFNSSESDVDLIAEIEETNPVEKGENIMKFWSELENLFSRKVDLLTSSQTRNPYLQNQINSTKKLIYDGKGS</sequence>
<reference evidence="9 10" key="1">
    <citation type="submission" date="2024-04" db="EMBL/GenBank/DDBJ databases">
        <title>Flavobacterium sp. DGU11 16S ribosomal RNA gene Genome sequencing and assembly.</title>
        <authorList>
            <person name="Park S."/>
        </authorList>
    </citation>
    <scope>NUCLEOTIDE SEQUENCE [LARGE SCALE GENOMIC DNA]</scope>
    <source>
        <strain evidence="9 10">DGU11</strain>
    </source>
</reference>
<dbReference type="Gene3D" id="3.30.460.10">
    <property type="entry name" value="Beta Polymerase, domain 2"/>
    <property type="match status" value="1"/>
</dbReference>